<comment type="catalytic activity">
    <reaction evidence="9">
        <text>L-proline + NAD(+) = (S)-1-pyrroline-5-carboxylate + NADH + 2 H(+)</text>
        <dbReference type="Rhea" id="RHEA:14105"/>
        <dbReference type="ChEBI" id="CHEBI:15378"/>
        <dbReference type="ChEBI" id="CHEBI:17388"/>
        <dbReference type="ChEBI" id="CHEBI:57540"/>
        <dbReference type="ChEBI" id="CHEBI:57945"/>
        <dbReference type="ChEBI" id="CHEBI:60039"/>
        <dbReference type="EC" id="1.5.1.2"/>
    </reaction>
</comment>
<dbReference type="Proteomes" id="UP000196074">
    <property type="component" value="Unassembled WGS sequence"/>
</dbReference>
<organism evidence="15 16">
    <name type="scientific">Enterococcus cecorum</name>
    <dbReference type="NCBI Taxonomy" id="44008"/>
    <lineage>
        <taxon>Bacteria</taxon>
        <taxon>Bacillati</taxon>
        <taxon>Bacillota</taxon>
        <taxon>Bacilli</taxon>
        <taxon>Lactobacillales</taxon>
        <taxon>Enterococcaceae</taxon>
        <taxon>Enterococcus</taxon>
    </lineage>
</organism>
<dbReference type="EMBL" id="NFLC01000001">
    <property type="protein sequence ID" value="OUQ11789.1"/>
    <property type="molecule type" value="Genomic_DNA"/>
</dbReference>
<dbReference type="InterPro" id="IPR008927">
    <property type="entry name" value="6-PGluconate_DH-like_C_sf"/>
</dbReference>
<evidence type="ECO:0000313" key="16">
    <source>
        <dbReference type="Proteomes" id="UP000196074"/>
    </source>
</evidence>
<evidence type="ECO:0000259" key="13">
    <source>
        <dbReference type="Pfam" id="PF03807"/>
    </source>
</evidence>
<comment type="function">
    <text evidence="8 9">Catalyzes the reduction of 1-pyrroline-5-carboxylate (PCA) to L-proline.</text>
</comment>
<dbReference type="FunFam" id="3.40.50.720:FF:000190">
    <property type="entry name" value="Pyrroline-5-carboxylate reductase"/>
    <property type="match status" value="1"/>
</dbReference>
<evidence type="ECO:0000256" key="12">
    <source>
        <dbReference type="RuleBase" id="RU003903"/>
    </source>
</evidence>
<dbReference type="GO" id="GO:0055129">
    <property type="term" value="P:L-proline biosynthetic process"/>
    <property type="evidence" value="ECO:0007669"/>
    <property type="project" value="UniProtKB-UniRule"/>
</dbReference>
<dbReference type="UniPathway" id="UPA00098">
    <property type="reaction ID" value="UER00361"/>
</dbReference>
<proteinExistence type="inferred from homology"/>
<gene>
    <name evidence="9" type="primary">proC</name>
    <name evidence="15" type="ORF">B5E88_00170</name>
</gene>
<protein>
    <recommendedName>
        <fullName evidence="9 10">Pyrroline-5-carboxylate reductase</fullName>
        <shortName evidence="9">P5C reductase</shortName>
        <shortName evidence="9">P5CR</shortName>
        <ecNumber evidence="9 10">1.5.1.2</ecNumber>
    </recommendedName>
    <alternativeName>
        <fullName evidence="9">PCA reductase</fullName>
    </alternativeName>
</protein>
<keyword evidence="5 9" id="KW-0641">Proline biosynthesis</keyword>
<evidence type="ECO:0000256" key="6">
    <source>
        <dbReference type="ARBA" id="ARBA00022857"/>
    </source>
</evidence>
<sequence length="271" mass="29215">MKIGFIGVGNMASAIIKGIITHGFIAGNQIIAYDHHLEKLTNMVNEYQIHLAQNEDEVIELADYVLFAVKPNVLLPLIEKHQKQLVANHSVVLSIAAGTTLAQLEHALGENQQLPVIRIMPNVNAMVGLGAAAICGNTHATKEQLDVVLDMFNAVGKAWFVAEKDFSNFTAIAGSSPAYAYLFIDTLARAAVKHGLPKQLSTEIAAQAVLGSAKMILESEENPWGLIDKVCSPGGTTVAGLLAMEENNFMTSIIKGIDATIQKDQEMQNKK</sequence>
<comment type="catalytic activity">
    <reaction evidence="9 12">
        <text>L-proline + NADP(+) = (S)-1-pyrroline-5-carboxylate + NADPH + 2 H(+)</text>
        <dbReference type="Rhea" id="RHEA:14109"/>
        <dbReference type="ChEBI" id="CHEBI:15378"/>
        <dbReference type="ChEBI" id="CHEBI:17388"/>
        <dbReference type="ChEBI" id="CHEBI:57783"/>
        <dbReference type="ChEBI" id="CHEBI:58349"/>
        <dbReference type="ChEBI" id="CHEBI:60039"/>
        <dbReference type="EC" id="1.5.1.2"/>
    </reaction>
</comment>
<keyword evidence="3 9" id="KW-0963">Cytoplasm</keyword>
<reference evidence="16" key="1">
    <citation type="submission" date="2017-04" db="EMBL/GenBank/DDBJ databases">
        <title>Function of individual gut microbiota members based on whole genome sequencing of pure cultures obtained from chicken caecum.</title>
        <authorList>
            <person name="Medvecky M."/>
            <person name="Cejkova D."/>
            <person name="Polansky O."/>
            <person name="Karasova D."/>
            <person name="Kubasova T."/>
            <person name="Cizek A."/>
            <person name="Rychlik I."/>
        </authorList>
    </citation>
    <scope>NUCLEOTIDE SEQUENCE [LARGE SCALE GENOMIC DNA]</scope>
    <source>
        <strain evidence="16">An144</strain>
    </source>
</reference>
<evidence type="ECO:0000259" key="14">
    <source>
        <dbReference type="Pfam" id="PF14748"/>
    </source>
</evidence>
<dbReference type="GO" id="GO:0004735">
    <property type="term" value="F:pyrroline-5-carboxylate reductase activity"/>
    <property type="evidence" value="ECO:0007669"/>
    <property type="project" value="UniProtKB-UniRule"/>
</dbReference>
<dbReference type="FunFam" id="1.10.3730.10:FF:000001">
    <property type="entry name" value="Pyrroline-5-carboxylate reductase"/>
    <property type="match status" value="1"/>
</dbReference>
<keyword evidence="6 9" id="KW-0521">NADP</keyword>
<dbReference type="PANTHER" id="PTHR11645:SF0">
    <property type="entry name" value="PYRROLINE-5-CARBOXYLATE REDUCTASE 3"/>
    <property type="match status" value="1"/>
</dbReference>
<feature type="domain" description="Pyrroline-5-carboxylate reductase catalytic N-terminal" evidence="13">
    <location>
        <begin position="2"/>
        <end position="98"/>
    </location>
</feature>
<dbReference type="InterPro" id="IPR029036">
    <property type="entry name" value="P5CR_dimer"/>
</dbReference>
<evidence type="ECO:0000256" key="11">
    <source>
        <dbReference type="PIRSR" id="PIRSR000193-1"/>
    </source>
</evidence>
<dbReference type="Gene3D" id="1.10.3730.10">
    <property type="entry name" value="ProC C-terminal domain-like"/>
    <property type="match status" value="1"/>
</dbReference>
<dbReference type="GO" id="GO:0005737">
    <property type="term" value="C:cytoplasm"/>
    <property type="evidence" value="ECO:0007669"/>
    <property type="project" value="UniProtKB-SubCell"/>
</dbReference>
<feature type="domain" description="Pyrroline-5-carboxylate reductase dimerisation" evidence="14">
    <location>
        <begin position="163"/>
        <end position="267"/>
    </location>
</feature>
<comment type="pathway">
    <text evidence="9 12">Amino-acid biosynthesis; L-proline biosynthesis; L-proline from L-glutamate 5-semialdehyde: step 1/1.</text>
</comment>
<dbReference type="InterPro" id="IPR000304">
    <property type="entry name" value="Pyrroline-COOH_reductase"/>
</dbReference>
<accession>A0A1Y4R2L4</accession>
<evidence type="ECO:0000256" key="10">
    <source>
        <dbReference type="NCBIfam" id="TIGR00112"/>
    </source>
</evidence>
<dbReference type="AlphaFoldDB" id="A0A1Y4R2L4"/>
<feature type="binding site" evidence="11">
    <location>
        <begin position="68"/>
        <end position="71"/>
    </location>
    <ligand>
        <name>NADP(+)</name>
        <dbReference type="ChEBI" id="CHEBI:58349"/>
    </ligand>
</feature>
<comment type="similarity">
    <text evidence="2 9 12">Belongs to the pyrroline-5-carboxylate reductase family.</text>
</comment>
<keyword evidence="7 9" id="KW-0560">Oxidoreductase</keyword>
<dbReference type="Pfam" id="PF14748">
    <property type="entry name" value="P5CR_dimer"/>
    <property type="match status" value="1"/>
</dbReference>
<dbReference type="RefSeq" id="WP_016252087.1">
    <property type="nucleotide sequence ID" value="NZ_LDOX01000004.1"/>
</dbReference>
<dbReference type="Gene3D" id="3.40.50.720">
    <property type="entry name" value="NAD(P)-binding Rossmann-like Domain"/>
    <property type="match status" value="1"/>
</dbReference>
<dbReference type="InterPro" id="IPR036291">
    <property type="entry name" value="NAD(P)-bd_dom_sf"/>
</dbReference>
<dbReference type="Pfam" id="PF03807">
    <property type="entry name" value="F420_oxidored"/>
    <property type="match status" value="1"/>
</dbReference>
<keyword evidence="4 9" id="KW-0028">Amino-acid biosynthesis</keyword>
<evidence type="ECO:0000313" key="15">
    <source>
        <dbReference type="EMBL" id="OUQ11789.1"/>
    </source>
</evidence>
<evidence type="ECO:0000256" key="5">
    <source>
        <dbReference type="ARBA" id="ARBA00022650"/>
    </source>
</evidence>
<evidence type="ECO:0000256" key="8">
    <source>
        <dbReference type="ARBA" id="ARBA00058118"/>
    </source>
</evidence>
<evidence type="ECO:0000256" key="1">
    <source>
        <dbReference type="ARBA" id="ARBA00004496"/>
    </source>
</evidence>
<dbReference type="SUPFAM" id="SSF48179">
    <property type="entry name" value="6-phosphogluconate dehydrogenase C-terminal domain-like"/>
    <property type="match status" value="1"/>
</dbReference>
<evidence type="ECO:0000256" key="9">
    <source>
        <dbReference type="HAMAP-Rule" id="MF_01925"/>
    </source>
</evidence>
<evidence type="ECO:0000256" key="3">
    <source>
        <dbReference type="ARBA" id="ARBA00022490"/>
    </source>
</evidence>
<dbReference type="InterPro" id="IPR053790">
    <property type="entry name" value="P5CR-like_CS"/>
</dbReference>
<dbReference type="NCBIfam" id="TIGR00112">
    <property type="entry name" value="proC"/>
    <property type="match status" value="1"/>
</dbReference>
<dbReference type="HAMAP" id="MF_01925">
    <property type="entry name" value="P5C_reductase"/>
    <property type="match status" value="1"/>
</dbReference>
<dbReference type="PIRSF" id="PIRSF000193">
    <property type="entry name" value="Pyrrol-5-carb_rd"/>
    <property type="match status" value="1"/>
</dbReference>
<dbReference type="SUPFAM" id="SSF51735">
    <property type="entry name" value="NAD(P)-binding Rossmann-fold domains"/>
    <property type="match status" value="1"/>
</dbReference>
<dbReference type="EC" id="1.5.1.2" evidence="9 10"/>
<dbReference type="PANTHER" id="PTHR11645">
    <property type="entry name" value="PYRROLINE-5-CARBOXYLATE REDUCTASE"/>
    <property type="match status" value="1"/>
</dbReference>
<comment type="subcellular location">
    <subcellularLocation>
        <location evidence="1 9">Cytoplasm</location>
    </subcellularLocation>
</comment>
<dbReference type="GeneID" id="60871586"/>
<comment type="caution">
    <text evidence="15">The sequence shown here is derived from an EMBL/GenBank/DDBJ whole genome shotgun (WGS) entry which is preliminary data.</text>
</comment>
<dbReference type="InterPro" id="IPR028939">
    <property type="entry name" value="P5C_Rdtase_cat_N"/>
</dbReference>
<name>A0A1Y4R2L4_9ENTE</name>
<evidence type="ECO:0000256" key="4">
    <source>
        <dbReference type="ARBA" id="ARBA00022605"/>
    </source>
</evidence>
<feature type="binding site" evidence="11">
    <location>
        <begin position="6"/>
        <end position="11"/>
    </location>
    <ligand>
        <name>NADP(+)</name>
        <dbReference type="ChEBI" id="CHEBI:58349"/>
    </ligand>
</feature>
<evidence type="ECO:0000256" key="2">
    <source>
        <dbReference type="ARBA" id="ARBA00005525"/>
    </source>
</evidence>
<dbReference type="PROSITE" id="PS00521">
    <property type="entry name" value="P5CR"/>
    <property type="match status" value="1"/>
</dbReference>
<evidence type="ECO:0000256" key="7">
    <source>
        <dbReference type="ARBA" id="ARBA00023002"/>
    </source>
</evidence>